<evidence type="ECO:0000313" key="3">
    <source>
        <dbReference type="Proteomes" id="UP000000263"/>
    </source>
</evidence>
<feature type="transmembrane region" description="Helical" evidence="1">
    <location>
        <begin position="314"/>
        <end position="330"/>
    </location>
</feature>
<dbReference type="RefSeq" id="WP_012120231.1">
    <property type="nucleotide sequence ID" value="NC_009767.1"/>
</dbReference>
<organism evidence="2 3">
    <name type="scientific">Roseiflexus castenholzii (strain DSM 13941 / HLO8)</name>
    <dbReference type="NCBI Taxonomy" id="383372"/>
    <lineage>
        <taxon>Bacteria</taxon>
        <taxon>Bacillati</taxon>
        <taxon>Chloroflexota</taxon>
        <taxon>Chloroflexia</taxon>
        <taxon>Chloroflexales</taxon>
        <taxon>Roseiflexineae</taxon>
        <taxon>Roseiflexaceae</taxon>
        <taxon>Roseiflexus</taxon>
    </lineage>
</organism>
<protein>
    <submittedName>
        <fullName evidence="2">Uncharacterized protein</fullName>
    </submittedName>
</protein>
<keyword evidence="1" id="KW-0472">Membrane</keyword>
<keyword evidence="1" id="KW-0812">Transmembrane</keyword>
<dbReference type="KEGG" id="rca:Rcas_1712"/>
<accession>A7NJY4</accession>
<feature type="transmembrane region" description="Helical" evidence="1">
    <location>
        <begin position="137"/>
        <end position="163"/>
    </location>
</feature>
<feature type="transmembrane region" description="Helical" evidence="1">
    <location>
        <begin position="199"/>
        <end position="221"/>
    </location>
</feature>
<proteinExistence type="predicted"/>
<name>A7NJY4_ROSCS</name>
<evidence type="ECO:0000313" key="2">
    <source>
        <dbReference type="EMBL" id="ABU57804.1"/>
    </source>
</evidence>
<gene>
    <name evidence="2" type="ordered locus">Rcas_1712</name>
</gene>
<feature type="transmembrane region" description="Helical" evidence="1">
    <location>
        <begin position="291"/>
        <end position="308"/>
    </location>
</feature>
<reference evidence="2 3" key="1">
    <citation type="submission" date="2007-08" db="EMBL/GenBank/DDBJ databases">
        <title>Complete sequence of Roseiflexus castenholzii DSM 13941.</title>
        <authorList>
            <consortium name="US DOE Joint Genome Institute"/>
            <person name="Copeland A."/>
            <person name="Lucas S."/>
            <person name="Lapidus A."/>
            <person name="Barry K."/>
            <person name="Glavina del Rio T."/>
            <person name="Dalin E."/>
            <person name="Tice H."/>
            <person name="Pitluck S."/>
            <person name="Thompson L.S."/>
            <person name="Brettin T."/>
            <person name="Bruce D."/>
            <person name="Detter J.C."/>
            <person name="Han C."/>
            <person name="Tapia R."/>
            <person name="Schmutz J."/>
            <person name="Larimer F."/>
            <person name="Land M."/>
            <person name="Hauser L."/>
            <person name="Kyrpides N."/>
            <person name="Mikhailova N."/>
            <person name="Bryant D.A."/>
            <person name="Hanada S."/>
            <person name="Tsukatani Y."/>
            <person name="Richardson P."/>
        </authorList>
    </citation>
    <scope>NUCLEOTIDE SEQUENCE [LARGE SCALE GENOMIC DNA]</scope>
    <source>
        <strain evidence="3">DSM 13941 / HLO8</strain>
    </source>
</reference>
<dbReference type="Proteomes" id="UP000000263">
    <property type="component" value="Chromosome"/>
</dbReference>
<dbReference type="HOGENOM" id="CLU_767000_0_0_0"/>
<dbReference type="AlphaFoldDB" id="A7NJY4"/>
<feature type="transmembrane region" description="Helical" evidence="1">
    <location>
        <begin position="21"/>
        <end position="39"/>
    </location>
</feature>
<keyword evidence="1" id="KW-1133">Transmembrane helix</keyword>
<dbReference type="EMBL" id="CP000804">
    <property type="protein sequence ID" value="ABU57804.1"/>
    <property type="molecule type" value="Genomic_DNA"/>
</dbReference>
<keyword evidence="3" id="KW-1185">Reference proteome</keyword>
<evidence type="ECO:0000256" key="1">
    <source>
        <dbReference type="SAM" id="Phobius"/>
    </source>
</evidence>
<sequence length="361" mass="37838">MNARLNRRIWRHEGGAEAVEIIALIAVCIALLAAIGLGFNARGSDLGAAAVGTLTRFASEQSLNIGNVAIDGPDVQGPGISPITAPAVGIPRIVVQPPRISAPVQPQQSAYQPVQQAPAQQGSGNPLLDFWNSLTGWVQGAILGLAGAAVAVVAFLGLVAAGVITVASGVVLAAIAAVALAVGAIAGAIYVVATGRVDAWQIVLLGFGAASAVLIPIGLALRFPAVAAFFSSIPARIAALWSQRIAPWVRGVISNFWKWLHDREAVGAWLKKYGLPLALCSRALEEFVKGSYVEGFLIMLIITLVETFAKGNPAAYLVTFLIYPILKGIYGRYKARLYPSVPLTQHRRAHQSGEQVTTSGF</sequence>
<feature type="transmembrane region" description="Helical" evidence="1">
    <location>
        <begin position="170"/>
        <end position="193"/>
    </location>
</feature>